<accession>A0A8J2W7G6</accession>
<feature type="compositionally biased region" description="Low complexity" evidence="3">
    <location>
        <begin position="98"/>
        <end position="113"/>
    </location>
</feature>
<evidence type="ECO:0000313" key="6">
    <source>
        <dbReference type="Proteomes" id="UP000789390"/>
    </source>
</evidence>
<dbReference type="PANTHER" id="PTHR12345:SF16">
    <property type="entry name" value="X11L, ISOFORM F-RELATED"/>
    <property type="match status" value="1"/>
</dbReference>
<dbReference type="EMBL" id="CAKKLH010000281">
    <property type="protein sequence ID" value="CAH0108094.1"/>
    <property type="molecule type" value="Genomic_DNA"/>
</dbReference>
<feature type="domain" description="PID" evidence="4">
    <location>
        <begin position="14"/>
        <end position="58"/>
    </location>
</feature>
<dbReference type="InterPro" id="IPR006020">
    <property type="entry name" value="PTB/PI_dom"/>
</dbReference>
<keyword evidence="2" id="KW-0677">Repeat</keyword>
<dbReference type="Pfam" id="PF00640">
    <property type="entry name" value="PID"/>
    <property type="match status" value="1"/>
</dbReference>
<reference evidence="5" key="1">
    <citation type="submission" date="2021-11" db="EMBL/GenBank/DDBJ databases">
        <authorList>
            <person name="Schell T."/>
        </authorList>
    </citation>
    <scope>NUCLEOTIDE SEQUENCE</scope>
    <source>
        <strain evidence="5">M5</strain>
    </source>
</reference>
<feature type="region of interest" description="Disordered" evidence="3">
    <location>
        <begin position="54"/>
        <end position="194"/>
    </location>
</feature>
<protein>
    <recommendedName>
        <fullName evidence="4">PID domain-containing protein</fullName>
    </recommendedName>
</protein>
<name>A0A8J2W7G6_9CRUS</name>
<sequence length="271" mass="30549">MVHEPAVLIEGVLFRANYLGSTQIVCEGQPTKYTRMMQAEEAVSRIKDHQDIRENNAETVSDSSPASISFDDDDEEADATTAADESMPLYFDETQPESSANVSVSNNSSHSSSTRIHVNPRDDTDVITSRSSCDFNANVPSCPAQEPPTAPQSVESPERQSVRFYEEDPDEERLEQDDEEEEEEEEEDLPGATSSKVIHGCSFRLLYHGLSEIDELQPDSSAASGCWKYRTKKSMVEEAVLKLKVGHRSKSKLNKKIMKRTRKMKEFRMRF</sequence>
<evidence type="ECO:0000259" key="4">
    <source>
        <dbReference type="Pfam" id="PF00640"/>
    </source>
</evidence>
<dbReference type="Proteomes" id="UP000789390">
    <property type="component" value="Unassembled WGS sequence"/>
</dbReference>
<proteinExistence type="predicted"/>
<dbReference type="SUPFAM" id="SSF50729">
    <property type="entry name" value="PH domain-like"/>
    <property type="match status" value="1"/>
</dbReference>
<dbReference type="GO" id="GO:0005737">
    <property type="term" value="C:cytoplasm"/>
    <property type="evidence" value="ECO:0007669"/>
    <property type="project" value="TreeGrafter"/>
</dbReference>
<keyword evidence="6" id="KW-1185">Reference proteome</keyword>
<dbReference type="AlphaFoldDB" id="A0A8J2W7G6"/>
<evidence type="ECO:0000256" key="3">
    <source>
        <dbReference type="SAM" id="MobiDB-lite"/>
    </source>
</evidence>
<feature type="compositionally biased region" description="Polar residues" evidence="3">
    <location>
        <begin position="57"/>
        <end position="67"/>
    </location>
</feature>
<dbReference type="InterPro" id="IPR011993">
    <property type="entry name" value="PH-like_dom_sf"/>
</dbReference>
<dbReference type="InterPro" id="IPR051230">
    <property type="entry name" value="APP-Binding"/>
</dbReference>
<feature type="compositionally biased region" description="Polar residues" evidence="3">
    <location>
        <begin position="126"/>
        <end position="139"/>
    </location>
</feature>
<evidence type="ECO:0000313" key="5">
    <source>
        <dbReference type="EMBL" id="CAH0108094.1"/>
    </source>
</evidence>
<feature type="compositionally biased region" description="Acidic residues" evidence="3">
    <location>
        <begin position="167"/>
        <end position="189"/>
    </location>
</feature>
<organism evidence="5 6">
    <name type="scientific">Daphnia galeata</name>
    <dbReference type="NCBI Taxonomy" id="27404"/>
    <lineage>
        <taxon>Eukaryota</taxon>
        <taxon>Metazoa</taxon>
        <taxon>Ecdysozoa</taxon>
        <taxon>Arthropoda</taxon>
        <taxon>Crustacea</taxon>
        <taxon>Branchiopoda</taxon>
        <taxon>Diplostraca</taxon>
        <taxon>Cladocera</taxon>
        <taxon>Anomopoda</taxon>
        <taxon>Daphniidae</taxon>
        <taxon>Daphnia</taxon>
    </lineage>
</organism>
<evidence type="ECO:0000256" key="2">
    <source>
        <dbReference type="ARBA" id="ARBA00022737"/>
    </source>
</evidence>
<comment type="caution">
    <text evidence="5">The sequence shown here is derived from an EMBL/GenBank/DDBJ whole genome shotgun (WGS) entry which is preliminary data.</text>
</comment>
<dbReference type="GO" id="GO:0007268">
    <property type="term" value="P:chemical synaptic transmission"/>
    <property type="evidence" value="ECO:0007669"/>
    <property type="project" value="TreeGrafter"/>
</dbReference>
<feature type="compositionally biased region" description="Basic and acidic residues" evidence="3">
    <location>
        <begin position="156"/>
        <end position="166"/>
    </location>
</feature>
<dbReference type="Gene3D" id="2.30.29.30">
    <property type="entry name" value="Pleckstrin-homology domain (PH domain)/Phosphotyrosine-binding domain (PTB)"/>
    <property type="match status" value="1"/>
</dbReference>
<dbReference type="PANTHER" id="PTHR12345">
    <property type="entry name" value="SYNTENIN RELATED"/>
    <property type="match status" value="1"/>
</dbReference>
<keyword evidence="1" id="KW-0813">Transport</keyword>
<gene>
    <name evidence="5" type="ORF">DGAL_LOCUS11460</name>
</gene>
<evidence type="ECO:0000256" key="1">
    <source>
        <dbReference type="ARBA" id="ARBA00022448"/>
    </source>
</evidence>
<dbReference type="OrthoDB" id="8300653at2759"/>
<dbReference type="GO" id="GO:0005886">
    <property type="term" value="C:plasma membrane"/>
    <property type="evidence" value="ECO:0007669"/>
    <property type="project" value="TreeGrafter"/>
</dbReference>
<dbReference type="GO" id="GO:0043197">
    <property type="term" value="C:dendritic spine"/>
    <property type="evidence" value="ECO:0007669"/>
    <property type="project" value="TreeGrafter"/>
</dbReference>